<gene>
    <name evidence="8" type="primary">6052126</name>
    <name evidence="7" type="ORF">CpipJ_CPIJ017825</name>
</gene>
<dbReference type="Gene3D" id="2.130.10.10">
    <property type="entry name" value="YVTN repeat-like/Quinoprotein amine dehydrogenase"/>
    <property type="match status" value="1"/>
</dbReference>
<dbReference type="FunCoup" id="B0XFM0">
    <property type="interactions" value="1637"/>
</dbReference>
<feature type="region of interest" description="Disordered" evidence="6">
    <location>
        <begin position="1"/>
        <end position="73"/>
    </location>
</feature>
<evidence type="ECO:0000256" key="4">
    <source>
        <dbReference type="ARBA" id="ARBA00023242"/>
    </source>
</evidence>
<dbReference type="InterPro" id="IPR001680">
    <property type="entry name" value="WD40_rpt"/>
</dbReference>
<dbReference type="PROSITE" id="PS50294">
    <property type="entry name" value="WD_REPEATS_REGION"/>
    <property type="match status" value="2"/>
</dbReference>
<evidence type="ECO:0000256" key="1">
    <source>
        <dbReference type="ARBA" id="ARBA00004123"/>
    </source>
</evidence>
<feature type="repeat" description="WD" evidence="5">
    <location>
        <begin position="229"/>
        <end position="270"/>
    </location>
</feature>
<dbReference type="FunFam" id="2.130.10.10:FF:000509">
    <property type="entry name" value="U3 small nucleolar RNA-interacting protein"/>
    <property type="match status" value="1"/>
</dbReference>
<dbReference type="KEGG" id="cqu:CpipJ_CPIJ017825"/>
<evidence type="ECO:0000256" key="6">
    <source>
        <dbReference type="SAM" id="MobiDB-lite"/>
    </source>
</evidence>
<evidence type="ECO:0000256" key="2">
    <source>
        <dbReference type="ARBA" id="ARBA00022574"/>
    </source>
</evidence>
<dbReference type="InParanoid" id="B0XFM0"/>
<evidence type="ECO:0000256" key="5">
    <source>
        <dbReference type="PROSITE-ProRule" id="PRU00221"/>
    </source>
</evidence>
<dbReference type="HOGENOM" id="CLU_014017_1_1_1"/>
<dbReference type="PANTHER" id="PTHR19865">
    <property type="entry name" value="U3 SMALL NUCLEOLAR RNA INTERACTING PROTEIN 2"/>
    <property type="match status" value="1"/>
</dbReference>
<dbReference type="AlphaFoldDB" id="B0XFM0"/>
<feature type="compositionally biased region" description="Basic residues" evidence="6">
    <location>
        <begin position="8"/>
        <end position="18"/>
    </location>
</feature>
<evidence type="ECO:0000313" key="8">
    <source>
        <dbReference type="EnsemblMetazoa" id="CPIJ017825-PA"/>
    </source>
</evidence>
<dbReference type="GO" id="GO:0034511">
    <property type="term" value="F:U3 snoRNA binding"/>
    <property type="evidence" value="ECO:0007669"/>
    <property type="project" value="InterPro"/>
</dbReference>
<sequence length="479" mass="53532">MSSFFLKGKPRTATKRKFQKPDKKDKKPKAASQKADPESEEELDSDEEEERTLANASRKFTFDDEEDGLAETAQDKRLRLAKKYLKGVEEAERERAEDRDAEEELEGNVSAALREDYLESIGKLYREVADSYRGFDLEKAVTLRHKQQNLSPTCLCLTEDDRFLYVANKNGIVVRWNVATGERMAATKPQRTAVQALAISHDLRFLVVADGSDEIKVLNGETLERVNSLSGHSDVVTGVVFRRNTHTLYSCSKDRTVKVWSLDEMLYVETLYGHQSPVTAIDALSRERCITAGGSDASIRIWKIVEESQLVYQCPPASVDSIECVRLIGDEHFVSCGTDGSLSVWSSGRKKPMDTVRLAHGRSVANGEANWIGAVASLLNTDVIASGSCDGFVRLWRLVGSGKVIKPLMEIPVEGFVNGLAFSSDGKQLFVCVGQEHRLGRWWTLKQAKNRTIVVPLEVVEVEERKSKKGKRKSVNKVE</sequence>
<organism>
    <name type="scientific">Culex quinquefasciatus</name>
    <name type="common">Southern house mosquito</name>
    <name type="synonym">Culex pungens</name>
    <dbReference type="NCBI Taxonomy" id="7176"/>
    <lineage>
        <taxon>Eukaryota</taxon>
        <taxon>Metazoa</taxon>
        <taxon>Ecdysozoa</taxon>
        <taxon>Arthropoda</taxon>
        <taxon>Hexapoda</taxon>
        <taxon>Insecta</taxon>
        <taxon>Pterygota</taxon>
        <taxon>Neoptera</taxon>
        <taxon>Endopterygota</taxon>
        <taxon>Diptera</taxon>
        <taxon>Nematocera</taxon>
        <taxon>Culicoidea</taxon>
        <taxon>Culicidae</taxon>
        <taxon>Culicinae</taxon>
        <taxon>Culicini</taxon>
        <taxon>Culex</taxon>
        <taxon>Culex</taxon>
    </lineage>
</organism>
<keyword evidence="2 5" id="KW-0853">WD repeat</keyword>
<dbReference type="STRING" id="7176.B0XFM0"/>
<dbReference type="VEuPathDB" id="VectorBase:CQUJHB018396"/>
<dbReference type="GO" id="GO:0032040">
    <property type="term" value="C:small-subunit processome"/>
    <property type="evidence" value="ECO:0007669"/>
    <property type="project" value="TreeGrafter"/>
</dbReference>
<reference evidence="8" key="2">
    <citation type="submission" date="2020-05" db="UniProtKB">
        <authorList>
            <consortium name="EnsemblMetazoa"/>
        </authorList>
    </citation>
    <scope>IDENTIFICATION</scope>
    <source>
        <strain evidence="8">JHB</strain>
    </source>
</reference>
<proteinExistence type="predicted"/>
<keyword evidence="3" id="KW-0677">Repeat</keyword>
<dbReference type="OrthoDB" id="189968at2759"/>
<reference evidence="7" key="1">
    <citation type="submission" date="2007-03" db="EMBL/GenBank/DDBJ databases">
        <title>Annotation of Culex pipiens quinquefasciatus.</title>
        <authorList>
            <consortium name="The Broad Institute Genome Sequencing Platform"/>
            <person name="Atkinson P.W."/>
            <person name="Hemingway J."/>
            <person name="Christensen B.M."/>
            <person name="Higgs S."/>
            <person name="Kodira C."/>
            <person name="Hannick L."/>
            <person name="Megy K."/>
            <person name="O'Leary S."/>
            <person name="Pearson M."/>
            <person name="Haas B.J."/>
            <person name="Mauceli E."/>
            <person name="Wortman J.R."/>
            <person name="Lee N.H."/>
            <person name="Guigo R."/>
            <person name="Stanke M."/>
            <person name="Alvarado L."/>
            <person name="Amedeo P."/>
            <person name="Antoine C.H."/>
            <person name="Arensburger P."/>
            <person name="Bidwell S.L."/>
            <person name="Crawford M."/>
            <person name="Camaro F."/>
            <person name="Devon K."/>
            <person name="Engels R."/>
            <person name="Hammond M."/>
            <person name="Howarth C."/>
            <person name="Koehrsen M."/>
            <person name="Lawson D."/>
            <person name="Montgomery P."/>
            <person name="Nene V."/>
            <person name="Nusbaum C."/>
            <person name="Puiu D."/>
            <person name="Romero-Severson J."/>
            <person name="Severson D.W."/>
            <person name="Shumway M."/>
            <person name="Sisk P."/>
            <person name="Stolte C."/>
            <person name="Zeng Q."/>
            <person name="Eisenstadt E."/>
            <person name="Fraser-Liggett C."/>
            <person name="Strausberg R."/>
            <person name="Galagan J."/>
            <person name="Birren B."/>
            <person name="Collins F.H."/>
        </authorList>
    </citation>
    <scope>NUCLEOTIDE SEQUENCE [LARGE SCALE GENOMIC DNA]</scope>
    <source>
        <strain evidence="7">JHB</strain>
    </source>
</reference>
<feature type="repeat" description="WD" evidence="5">
    <location>
        <begin position="271"/>
        <end position="312"/>
    </location>
</feature>
<dbReference type="PRINTS" id="PR00320">
    <property type="entry name" value="GPROTEINBRPT"/>
</dbReference>
<keyword evidence="4" id="KW-0539">Nucleus</keyword>
<dbReference type="eggNOG" id="KOG0299">
    <property type="taxonomic scope" value="Eukaryota"/>
</dbReference>
<dbReference type="EMBL" id="DS232940">
    <property type="protein sequence ID" value="EDS26883.1"/>
    <property type="molecule type" value="Genomic_DNA"/>
</dbReference>
<name>B0XFM0_CULQU</name>
<dbReference type="Pfam" id="PF00400">
    <property type="entry name" value="WD40"/>
    <property type="match status" value="1"/>
</dbReference>
<dbReference type="Pfam" id="PF23869">
    <property type="entry name" value="Beta-prop_WDR75_1st"/>
    <property type="match status" value="1"/>
</dbReference>
<keyword evidence="9" id="KW-1185">Reference proteome</keyword>
<dbReference type="InterPro" id="IPR039241">
    <property type="entry name" value="Rrp9-like"/>
</dbReference>
<accession>B0XFM0</accession>
<dbReference type="InterPro" id="IPR020472">
    <property type="entry name" value="WD40_PAC1"/>
</dbReference>
<dbReference type="InterPro" id="IPR015943">
    <property type="entry name" value="WD40/YVTN_repeat-like_dom_sf"/>
</dbReference>
<dbReference type="VEuPathDB" id="VectorBase:CPIJ017825"/>
<dbReference type="PROSITE" id="PS50082">
    <property type="entry name" value="WD_REPEATS_2"/>
    <property type="match status" value="2"/>
</dbReference>
<protein>
    <submittedName>
        <fullName evidence="7 8">Wd-repeat protein</fullName>
    </submittedName>
</protein>
<dbReference type="SMART" id="SM00320">
    <property type="entry name" value="WD40"/>
    <property type="match status" value="7"/>
</dbReference>
<evidence type="ECO:0000313" key="9">
    <source>
        <dbReference type="Proteomes" id="UP000002320"/>
    </source>
</evidence>
<evidence type="ECO:0000313" key="7">
    <source>
        <dbReference type="EMBL" id="EDS26883.1"/>
    </source>
</evidence>
<dbReference type="InterPro" id="IPR036322">
    <property type="entry name" value="WD40_repeat_dom_sf"/>
</dbReference>
<dbReference type="SUPFAM" id="SSF50978">
    <property type="entry name" value="WD40 repeat-like"/>
    <property type="match status" value="1"/>
</dbReference>
<comment type="subcellular location">
    <subcellularLocation>
        <location evidence="1">Nucleus</location>
    </subcellularLocation>
</comment>
<feature type="compositionally biased region" description="Acidic residues" evidence="6">
    <location>
        <begin position="38"/>
        <end position="50"/>
    </location>
</feature>
<dbReference type="PANTHER" id="PTHR19865:SF0">
    <property type="entry name" value="U3 SMALL NUCLEOLAR RNA-INTERACTING PROTEIN 2"/>
    <property type="match status" value="1"/>
</dbReference>
<dbReference type="OMA" id="CSLRIWK"/>
<evidence type="ECO:0000256" key="3">
    <source>
        <dbReference type="ARBA" id="ARBA00022737"/>
    </source>
</evidence>
<dbReference type="Proteomes" id="UP000002320">
    <property type="component" value="Unassembled WGS sequence"/>
</dbReference>
<dbReference type="EnsemblMetazoa" id="CPIJ017825-RA">
    <property type="protein sequence ID" value="CPIJ017825-PA"/>
    <property type="gene ID" value="CPIJ017825"/>
</dbReference>